<dbReference type="RefSeq" id="XP_038747059.1">
    <property type="nucleotide sequence ID" value="XM_038887452.1"/>
</dbReference>
<dbReference type="AlphaFoldDB" id="A0A9P6I5D5"/>
<sequence length="353" mass="39934">MSQHQAPVAGGIVDGFRCGSVFANTVIKSLTSTNGVAMQPEDPDDNQAATLNAYTRSIIDICRSDVTGFWDQQNFTFSAQDDDLEGARDGRTGILSDIPPSHFKDRWNQIVDVPYAEDVSTKIYLDPHPSNTSETVTAQLGPTGGISCPADLREDMATAMISGDVPKMAWLFRQACPGEWSRGWGVGLSTMLKDAAKHGIEPEKRRVRRHIDIAEFVRYRWQLAEMADSFVQEHKLRKPNNDICILWNDLEWSVSARQTIPGYGDRFGEAFSHLVYKRFNPEPMRSQGPPFDRFTRYMAAAIALTDLSQEENDRVLQSLVWQMDQYKEFYKKICVEDKGVLQKGREWQEAIGR</sequence>
<comment type="caution">
    <text evidence="1">The sequence shown here is derived from an EMBL/GenBank/DDBJ whole genome shotgun (WGS) entry which is preliminary data.</text>
</comment>
<accession>A0A9P6I5D5</accession>
<evidence type="ECO:0000313" key="2">
    <source>
        <dbReference type="Proteomes" id="UP000781932"/>
    </source>
</evidence>
<protein>
    <submittedName>
        <fullName evidence="1">Uncharacterized protein</fullName>
    </submittedName>
</protein>
<dbReference type="GeneID" id="62160526"/>
<dbReference type="Proteomes" id="UP000781932">
    <property type="component" value="Unassembled WGS sequence"/>
</dbReference>
<proteinExistence type="predicted"/>
<evidence type="ECO:0000313" key="1">
    <source>
        <dbReference type="EMBL" id="KAF9877598.1"/>
    </source>
</evidence>
<gene>
    <name evidence="1" type="ORF">CkaCkLH20_04733</name>
</gene>
<organism evidence="1 2">
    <name type="scientific">Colletotrichum karsti</name>
    <dbReference type="NCBI Taxonomy" id="1095194"/>
    <lineage>
        <taxon>Eukaryota</taxon>
        <taxon>Fungi</taxon>
        <taxon>Dikarya</taxon>
        <taxon>Ascomycota</taxon>
        <taxon>Pezizomycotina</taxon>
        <taxon>Sordariomycetes</taxon>
        <taxon>Hypocreomycetidae</taxon>
        <taxon>Glomerellales</taxon>
        <taxon>Glomerellaceae</taxon>
        <taxon>Colletotrichum</taxon>
        <taxon>Colletotrichum boninense species complex</taxon>
    </lineage>
</organism>
<keyword evidence="2" id="KW-1185">Reference proteome</keyword>
<dbReference type="EMBL" id="JAATWM020000013">
    <property type="protein sequence ID" value="KAF9877598.1"/>
    <property type="molecule type" value="Genomic_DNA"/>
</dbReference>
<name>A0A9P6I5D5_9PEZI</name>
<dbReference type="OrthoDB" id="3000060at2759"/>
<reference evidence="1" key="2">
    <citation type="submission" date="2020-11" db="EMBL/GenBank/DDBJ databases">
        <title>Whole genome sequencing of Colletotrichum sp.</title>
        <authorList>
            <person name="Li H."/>
        </authorList>
    </citation>
    <scope>NUCLEOTIDE SEQUENCE</scope>
    <source>
        <strain evidence="1">CkLH20</strain>
    </source>
</reference>
<reference evidence="1" key="1">
    <citation type="submission" date="2020-03" db="EMBL/GenBank/DDBJ databases">
        <authorList>
            <person name="He L."/>
        </authorList>
    </citation>
    <scope>NUCLEOTIDE SEQUENCE</scope>
    <source>
        <strain evidence="1">CkLH20</strain>
    </source>
</reference>